<sequence length="142" mass="16026">MFPCLKTRNKGLNSLFRRENCKEMRMTGYLTTHVLDTARGCPAAGIKIELYRIIGETREHLKTLHTNDDGRTDEQILPESEFASGTYELVFYAGAYLDATGVAKEEPRFLDVVPLQFGMSEAAHYHVPLLLSPFGYSTYRGS</sequence>
<feature type="domain" description="Transthyretin/hydroxyisourate hydrolase" evidence="9">
    <location>
        <begin position="30"/>
        <end position="141"/>
    </location>
</feature>
<evidence type="ECO:0000256" key="3">
    <source>
        <dbReference type="ARBA" id="ARBA00009850"/>
    </source>
</evidence>
<gene>
    <name evidence="10" type="primary">pucM</name>
    <name evidence="10" type="ORF">ROA7745_00138</name>
</gene>
<dbReference type="InterPro" id="IPR014306">
    <property type="entry name" value="Hydroxyisourate_hydrolase"/>
</dbReference>
<evidence type="ECO:0000313" key="10">
    <source>
        <dbReference type="EMBL" id="SMC10332.1"/>
    </source>
</evidence>
<dbReference type="InterPro" id="IPR036817">
    <property type="entry name" value="Transthyretin/HIU_hydrolase_sf"/>
</dbReference>
<dbReference type="GO" id="GO:0006144">
    <property type="term" value="P:purine nucleobase metabolic process"/>
    <property type="evidence" value="ECO:0007669"/>
    <property type="project" value="UniProtKB-KW"/>
</dbReference>
<dbReference type="Proteomes" id="UP000193224">
    <property type="component" value="Unassembled WGS sequence"/>
</dbReference>
<dbReference type="InterPro" id="IPR023416">
    <property type="entry name" value="Transthyretin/HIU_hydrolase_d"/>
</dbReference>
<evidence type="ECO:0000256" key="1">
    <source>
        <dbReference type="ARBA" id="ARBA00001043"/>
    </source>
</evidence>
<protein>
    <recommendedName>
        <fullName evidence="8">5-hydroxyisourate hydrolase</fullName>
        <shortName evidence="8">HIU hydrolase</shortName>
        <shortName evidence="8">HIUHase</shortName>
        <ecNumber evidence="8">3.5.2.17</ecNumber>
    </recommendedName>
</protein>
<comment type="function">
    <text evidence="2">Catalyzes the hydrolysis of 5-hydroxyisourate (HIU) to 2-oxo-4-hydroxy-4-carboxy-5-ureidoimidazoline (OHCU).</text>
</comment>
<dbReference type="GO" id="GO:0033971">
    <property type="term" value="F:hydroxyisourate hydrolase activity"/>
    <property type="evidence" value="ECO:0007669"/>
    <property type="project" value="UniProtKB-EC"/>
</dbReference>
<dbReference type="InterPro" id="IPR000895">
    <property type="entry name" value="Transthyretin/HIU_hydrolase"/>
</dbReference>
<dbReference type="Pfam" id="PF00576">
    <property type="entry name" value="Transthyretin"/>
    <property type="match status" value="1"/>
</dbReference>
<dbReference type="InterPro" id="IPR023418">
    <property type="entry name" value="Thyroxine_BS"/>
</dbReference>
<comment type="similarity">
    <text evidence="3 8">Belongs to the transthyretin family. 5-hydroxyisourate hydrolase subfamily.</text>
</comment>
<proteinExistence type="inferred from homology"/>
<evidence type="ECO:0000313" key="11">
    <source>
        <dbReference type="Proteomes" id="UP000193224"/>
    </source>
</evidence>
<evidence type="ECO:0000256" key="8">
    <source>
        <dbReference type="RuleBase" id="RU361270"/>
    </source>
</evidence>
<dbReference type="SUPFAM" id="SSF49472">
    <property type="entry name" value="Transthyretin (synonym: prealbumin)"/>
    <property type="match status" value="1"/>
</dbReference>
<dbReference type="PANTHER" id="PTHR10395:SF7">
    <property type="entry name" value="5-HYDROXYISOURATE HYDROLASE"/>
    <property type="match status" value="1"/>
</dbReference>
<dbReference type="AlphaFoldDB" id="A0A1X7BL00"/>
<comment type="subunit">
    <text evidence="4 8">Homotetramer.</text>
</comment>
<evidence type="ECO:0000256" key="7">
    <source>
        <dbReference type="PIRSR" id="PIRSR600895-51"/>
    </source>
</evidence>
<keyword evidence="5 8" id="KW-0659">Purine metabolism</keyword>
<keyword evidence="6 8" id="KW-0378">Hydrolase</keyword>
<keyword evidence="11" id="KW-1185">Reference proteome</keyword>
<dbReference type="NCBIfam" id="TIGR02962">
    <property type="entry name" value="hdxy_isourate"/>
    <property type="match status" value="1"/>
</dbReference>
<dbReference type="PROSITE" id="PS00769">
    <property type="entry name" value="TRANSTHYRETIN_2"/>
    <property type="match status" value="1"/>
</dbReference>
<dbReference type="EC" id="3.5.2.17" evidence="8"/>
<dbReference type="Gene3D" id="2.60.40.180">
    <property type="entry name" value="Transthyretin/hydroxyisourate hydrolase domain"/>
    <property type="match status" value="1"/>
</dbReference>
<evidence type="ECO:0000256" key="2">
    <source>
        <dbReference type="ARBA" id="ARBA00002704"/>
    </source>
</evidence>
<dbReference type="PROSITE" id="PS00768">
    <property type="entry name" value="TRANSTHYRETIN_1"/>
    <property type="match status" value="1"/>
</dbReference>
<evidence type="ECO:0000256" key="6">
    <source>
        <dbReference type="ARBA" id="ARBA00022801"/>
    </source>
</evidence>
<dbReference type="PANTHER" id="PTHR10395">
    <property type="entry name" value="URICASE AND TRANSTHYRETIN-RELATED"/>
    <property type="match status" value="1"/>
</dbReference>
<feature type="binding site" evidence="7">
    <location>
        <position position="71"/>
    </location>
    <ligand>
        <name>substrate</name>
    </ligand>
</feature>
<evidence type="ECO:0000256" key="4">
    <source>
        <dbReference type="ARBA" id="ARBA00011881"/>
    </source>
</evidence>
<dbReference type="InterPro" id="IPR023419">
    <property type="entry name" value="Transthyretin_CS"/>
</dbReference>
<evidence type="ECO:0000256" key="5">
    <source>
        <dbReference type="ARBA" id="ARBA00022631"/>
    </source>
</evidence>
<dbReference type="PRINTS" id="PR00189">
    <property type="entry name" value="TRNSTHYRETIN"/>
</dbReference>
<reference evidence="10 11" key="1">
    <citation type="submission" date="2017-03" db="EMBL/GenBank/DDBJ databases">
        <authorList>
            <person name="Afonso C.L."/>
            <person name="Miller P.J."/>
            <person name="Scott M.A."/>
            <person name="Spackman E."/>
            <person name="Goraichik I."/>
            <person name="Dimitrov K.M."/>
            <person name="Suarez D.L."/>
            <person name="Swayne D.E."/>
        </authorList>
    </citation>
    <scope>NUCLEOTIDE SEQUENCE [LARGE SCALE GENOMIC DNA]</scope>
    <source>
        <strain evidence="10 11">CECT 7745</strain>
    </source>
</reference>
<name>A0A1X7BL00_9RHOB</name>
<dbReference type="EMBL" id="FWXB01000001">
    <property type="protein sequence ID" value="SMC10332.1"/>
    <property type="molecule type" value="Genomic_DNA"/>
</dbReference>
<feature type="binding site" evidence="7">
    <location>
        <position position="33"/>
    </location>
    <ligand>
        <name>substrate</name>
    </ligand>
</feature>
<comment type="catalytic activity">
    <reaction evidence="1 8">
        <text>5-hydroxyisourate + H2O = 5-hydroxy-2-oxo-4-ureido-2,5-dihydro-1H-imidazole-5-carboxylate + H(+)</text>
        <dbReference type="Rhea" id="RHEA:23736"/>
        <dbReference type="ChEBI" id="CHEBI:15377"/>
        <dbReference type="ChEBI" id="CHEBI:15378"/>
        <dbReference type="ChEBI" id="CHEBI:18072"/>
        <dbReference type="ChEBI" id="CHEBI:58639"/>
        <dbReference type="EC" id="3.5.2.17"/>
    </reaction>
</comment>
<dbReference type="FunFam" id="2.60.40.180:FF:000005">
    <property type="entry name" value="5-hydroxyisourate hydrolase"/>
    <property type="match status" value="1"/>
</dbReference>
<evidence type="ECO:0000259" key="9">
    <source>
        <dbReference type="Pfam" id="PF00576"/>
    </source>
</evidence>
<dbReference type="CDD" id="cd05822">
    <property type="entry name" value="TLP_HIUase"/>
    <property type="match status" value="1"/>
</dbReference>
<organism evidence="10 11">
    <name type="scientific">Roseovarius aestuarii</name>
    <dbReference type="NCBI Taxonomy" id="475083"/>
    <lineage>
        <taxon>Bacteria</taxon>
        <taxon>Pseudomonadati</taxon>
        <taxon>Pseudomonadota</taxon>
        <taxon>Alphaproteobacteria</taxon>
        <taxon>Rhodobacterales</taxon>
        <taxon>Roseobacteraceae</taxon>
        <taxon>Roseovarius</taxon>
    </lineage>
</organism>
<feature type="binding site" evidence="7">
    <location>
        <position position="139"/>
    </location>
    <ligand>
        <name>substrate</name>
    </ligand>
</feature>
<accession>A0A1X7BL00</accession>